<organism evidence="2 3">
    <name type="scientific">Nocardia jinanensis</name>
    <dbReference type="NCBI Taxonomy" id="382504"/>
    <lineage>
        <taxon>Bacteria</taxon>
        <taxon>Bacillati</taxon>
        <taxon>Actinomycetota</taxon>
        <taxon>Actinomycetes</taxon>
        <taxon>Mycobacteriales</taxon>
        <taxon>Nocardiaceae</taxon>
        <taxon>Nocardia</taxon>
    </lineage>
</organism>
<dbReference type="AlphaFoldDB" id="A0A917RTV8"/>
<feature type="region of interest" description="Disordered" evidence="1">
    <location>
        <begin position="1"/>
        <end position="80"/>
    </location>
</feature>
<evidence type="ECO:0000256" key="1">
    <source>
        <dbReference type="SAM" id="MobiDB-lite"/>
    </source>
</evidence>
<reference evidence="2" key="2">
    <citation type="submission" date="2020-09" db="EMBL/GenBank/DDBJ databases">
        <authorList>
            <person name="Sun Q."/>
            <person name="Zhou Y."/>
        </authorList>
    </citation>
    <scope>NUCLEOTIDE SEQUENCE</scope>
    <source>
        <strain evidence="2">CGMCC 4.3508</strain>
    </source>
</reference>
<dbReference type="Proteomes" id="UP000638263">
    <property type="component" value="Unassembled WGS sequence"/>
</dbReference>
<evidence type="ECO:0000313" key="2">
    <source>
        <dbReference type="EMBL" id="GGL31898.1"/>
    </source>
</evidence>
<evidence type="ECO:0008006" key="4">
    <source>
        <dbReference type="Google" id="ProtNLM"/>
    </source>
</evidence>
<dbReference type="InterPro" id="IPR036629">
    <property type="entry name" value="YjbJ_sf"/>
</dbReference>
<comment type="caution">
    <text evidence="2">The sequence shown here is derived from an EMBL/GenBank/DDBJ whole genome shotgun (WGS) entry which is preliminary data.</text>
</comment>
<feature type="compositionally biased region" description="Basic and acidic residues" evidence="1">
    <location>
        <begin position="34"/>
        <end position="74"/>
    </location>
</feature>
<keyword evidence="3" id="KW-1185">Reference proteome</keyword>
<dbReference type="EMBL" id="BMMH01000013">
    <property type="protein sequence ID" value="GGL31898.1"/>
    <property type="molecule type" value="Genomic_DNA"/>
</dbReference>
<name>A0A917RTV8_9NOCA</name>
<dbReference type="RefSeq" id="WP_058856369.1">
    <property type="nucleotide sequence ID" value="NZ_BMMH01000013.1"/>
</dbReference>
<reference evidence="2" key="1">
    <citation type="journal article" date="2014" name="Int. J. Syst. Evol. Microbiol.">
        <title>Complete genome sequence of Corynebacterium casei LMG S-19264T (=DSM 44701T), isolated from a smear-ripened cheese.</title>
        <authorList>
            <consortium name="US DOE Joint Genome Institute (JGI-PGF)"/>
            <person name="Walter F."/>
            <person name="Albersmeier A."/>
            <person name="Kalinowski J."/>
            <person name="Ruckert C."/>
        </authorList>
    </citation>
    <scope>NUCLEOTIDE SEQUENCE</scope>
    <source>
        <strain evidence="2">CGMCC 4.3508</strain>
    </source>
</reference>
<gene>
    <name evidence="2" type="ORF">GCM10011588_53280</name>
</gene>
<feature type="compositionally biased region" description="Basic and acidic residues" evidence="1">
    <location>
        <begin position="1"/>
        <end position="12"/>
    </location>
</feature>
<protein>
    <recommendedName>
        <fullName evidence="4">CsbD family protein</fullName>
    </recommendedName>
</protein>
<sequence>MAEDRTGPKEGLEGAVEGVKGKAKEVAGTVAGNKDLRDEGIAQQDKAESQREVAQKEAEAEKARSEADLEEQRQRSHQGR</sequence>
<dbReference type="SUPFAM" id="SSF69047">
    <property type="entry name" value="Hypothetical protein YjbJ"/>
    <property type="match status" value="1"/>
</dbReference>
<evidence type="ECO:0000313" key="3">
    <source>
        <dbReference type="Proteomes" id="UP000638263"/>
    </source>
</evidence>
<proteinExistence type="predicted"/>
<accession>A0A917RTV8</accession>